<keyword evidence="5 9" id="KW-0812">Transmembrane</keyword>
<keyword evidence="7 9" id="KW-1133">Transmembrane helix</keyword>
<evidence type="ECO:0000256" key="9">
    <source>
        <dbReference type="RuleBase" id="RU363032"/>
    </source>
</evidence>
<sequence>MSHVMPGLFGINFIQTLMEINGLKLITSNLDVLLLGALVTLELTALAVAFGMILGLIFGLAKLSPQRRLIYGIATFYIDFFRGTPLFVQILLLYFGILPMFGHVGDFSAAVIACSLNSGAYIAEIVRAGIQAIDKGQMEAGRSLGMTHGQTMWYIILPQAYKVVIPPLINEFIAMLKDTSLVSLIGVSELTLRGKLLYSVSYNAAWVWGTVAIIYFIMTKLLAMLGDYVERRLATE</sequence>
<evidence type="ECO:0000313" key="12">
    <source>
        <dbReference type="Proteomes" id="UP000045545"/>
    </source>
</evidence>
<keyword evidence="4" id="KW-1003">Cell membrane</keyword>
<dbReference type="FunFam" id="1.10.3720.10:FF:000033">
    <property type="entry name" value="Polar amino acid ABC transporter permease"/>
    <property type="match status" value="1"/>
</dbReference>
<dbReference type="PANTHER" id="PTHR30614">
    <property type="entry name" value="MEMBRANE COMPONENT OF AMINO ACID ABC TRANSPORTER"/>
    <property type="match status" value="1"/>
</dbReference>
<dbReference type="InterPro" id="IPR035906">
    <property type="entry name" value="MetI-like_sf"/>
</dbReference>
<dbReference type="EMBL" id="CGIH01000026">
    <property type="protein sequence ID" value="CFX57717.1"/>
    <property type="molecule type" value="Genomic_DNA"/>
</dbReference>
<evidence type="ECO:0000256" key="6">
    <source>
        <dbReference type="ARBA" id="ARBA00022970"/>
    </source>
</evidence>
<dbReference type="GO" id="GO:0006865">
    <property type="term" value="P:amino acid transport"/>
    <property type="evidence" value="ECO:0007669"/>
    <property type="project" value="UniProtKB-KW"/>
</dbReference>
<dbReference type="NCBIfam" id="TIGR01726">
    <property type="entry name" value="HEQRo_perm_3TM"/>
    <property type="match status" value="1"/>
</dbReference>
<dbReference type="PANTHER" id="PTHR30614:SF20">
    <property type="entry name" value="GLUTAMINE TRANSPORT SYSTEM PERMEASE PROTEIN GLNP"/>
    <property type="match status" value="1"/>
</dbReference>
<keyword evidence="3 9" id="KW-0813">Transport</keyword>
<reference evidence="11 12" key="1">
    <citation type="submission" date="2015-03" db="EMBL/GenBank/DDBJ databases">
        <authorList>
            <person name="Murphy D."/>
        </authorList>
    </citation>
    <scope>NUCLEOTIDE SEQUENCE [LARGE SCALE GENOMIC DNA]</scope>
    <source>
        <strain evidence="11 12">OL-4</strain>
    </source>
</reference>
<dbReference type="InterPro" id="IPR000515">
    <property type="entry name" value="MetI-like"/>
</dbReference>
<dbReference type="Pfam" id="PF00528">
    <property type="entry name" value="BPD_transp_1"/>
    <property type="match status" value="1"/>
</dbReference>
<feature type="transmembrane region" description="Helical" evidence="9">
    <location>
        <begin position="205"/>
        <end position="223"/>
    </location>
</feature>
<evidence type="ECO:0000256" key="1">
    <source>
        <dbReference type="ARBA" id="ARBA00004651"/>
    </source>
</evidence>
<name>A0A0E4GAQ0_9FIRM</name>
<protein>
    <submittedName>
        <fullName evidence="11">Amino acid ABC transporter, permease protein, 3-TM domain, His/Glu/Gln/Arg/opine family</fullName>
    </submittedName>
</protein>
<dbReference type="Gene3D" id="1.10.3720.10">
    <property type="entry name" value="MetI-like"/>
    <property type="match status" value="1"/>
</dbReference>
<evidence type="ECO:0000256" key="8">
    <source>
        <dbReference type="ARBA" id="ARBA00023136"/>
    </source>
</evidence>
<feature type="domain" description="ABC transmembrane type-1" evidence="10">
    <location>
        <begin position="37"/>
        <end position="226"/>
    </location>
</feature>
<evidence type="ECO:0000256" key="3">
    <source>
        <dbReference type="ARBA" id="ARBA00022448"/>
    </source>
</evidence>
<comment type="subcellular location">
    <subcellularLocation>
        <location evidence="1 9">Cell membrane</location>
        <topology evidence="1 9">Multi-pass membrane protein</topology>
    </subcellularLocation>
</comment>
<evidence type="ECO:0000256" key="2">
    <source>
        <dbReference type="ARBA" id="ARBA00010072"/>
    </source>
</evidence>
<comment type="similarity">
    <text evidence="2">Belongs to the binding-protein-dependent transport system permease family. HisMQ subfamily.</text>
</comment>
<gene>
    <name evidence="11" type="ORF">1477</name>
</gene>
<dbReference type="GO" id="GO:0043190">
    <property type="term" value="C:ATP-binding cassette (ABC) transporter complex"/>
    <property type="evidence" value="ECO:0007669"/>
    <property type="project" value="InterPro"/>
</dbReference>
<dbReference type="PROSITE" id="PS50928">
    <property type="entry name" value="ABC_TM1"/>
    <property type="match status" value="1"/>
</dbReference>
<keyword evidence="8 9" id="KW-0472">Membrane</keyword>
<dbReference type="CDD" id="cd06261">
    <property type="entry name" value="TM_PBP2"/>
    <property type="match status" value="1"/>
</dbReference>
<dbReference type="AlphaFoldDB" id="A0A0E4GAQ0"/>
<feature type="transmembrane region" description="Helical" evidence="9">
    <location>
        <begin position="69"/>
        <end position="95"/>
    </location>
</feature>
<evidence type="ECO:0000259" key="10">
    <source>
        <dbReference type="PROSITE" id="PS50928"/>
    </source>
</evidence>
<proteinExistence type="inferred from homology"/>
<dbReference type="InterPro" id="IPR010065">
    <property type="entry name" value="AA_ABC_transptr_permease_3TM"/>
</dbReference>
<evidence type="ECO:0000313" key="11">
    <source>
        <dbReference type="EMBL" id="CFX57717.1"/>
    </source>
</evidence>
<feature type="transmembrane region" description="Helical" evidence="9">
    <location>
        <begin position="32"/>
        <end position="57"/>
    </location>
</feature>
<evidence type="ECO:0000256" key="4">
    <source>
        <dbReference type="ARBA" id="ARBA00022475"/>
    </source>
</evidence>
<dbReference type="SUPFAM" id="SSF161098">
    <property type="entry name" value="MetI-like"/>
    <property type="match status" value="1"/>
</dbReference>
<organism evidence="11 12">
    <name type="scientific">Syntrophomonas zehnderi OL-4</name>
    <dbReference type="NCBI Taxonomy" id="690567"/>
    <lineage>
        <taxon>Bacteria</taxon>
        <taxon>Bacillati</taxon>
        <taxon>Bacillota</taxon>
        <taxon>Clostridia</taxon>
        <taxon>Eubacteriales</taxon>
        <taxon>Syntrophomonadaceae</taxon>
        <taxon>Syntrophomonas</taxon>
    </lineage>
</organism>
<dbReference type="Proteomes" id="UP000045545">
    <property type="component" value="Unassembled WGS sequence"/>
</dbReference>
<evidence type="ECO:0000256" key="5">
    <source>
        <dbReference type="ARBA" id="ARBA00022692"/>
    </source>
</evidence>
<evidence type="ECO:0000256" key="7">
    <source>
        <dbReference type="ARBA" id="ARBA00022989"/>
    </source>
</evidence>
<dbReference type="GO" id="GO:0022857">
    <property type="term" value="F:transmembrane transporter activity"/>
    <property type="evidence" value="ECO:0007669"/>
    <property type="project" value="InterPro"/>
</dbReference>
<keyword evidence="12" id="KW-1185">Reference proteome</keyword>
<keyword evidence="6" id="KW-0029">Amino-acid transport</keyword>
<dbReference type="InterPro" id="IPR043429">
    <property type="entry name" value="ArtM/GltK/GlnP/TcyL/YhdX-like"/>
</dbReference>
<dbReference type="STRING" id="690567.1477"/>
<accession>A0A0E4GAQ0</accession>